<evidence type="ECO:0000313" key="2">
    <source>
        <dbReference type="Proteomes" id="UP000226431"/>
    </source>
</evidence>
<reference evidence="1 2" key="1">
    <citation type="submission" date="2017-06" db="EMBL/GenBank/DDBJ databases">
        <title>Ant-infecting Ophiocordyceps genomes reveal a high diversity of potential behavioral manipulation genes and a possible major role for enterotoxins.</title>
        <authorList>
            <person name="De Bekker C."/>
            <person name="Evans H.C."/>
            <person name="Brachmann A."/>
            <person name="Hughes D.P."/>
        </authorList>
    </citation>
    <scope>NUCLEOTIDE SEQUENCE [LARGE SCALE GENOMIC DNA]</scope>
    <source>
        <strain evidence="1 2">Map16</strain>
    </source>
</reference>
<dbReference type="AlphaFoldDB" id="A0A2C5YW04"/>
<protein>
    <recommendedName>
        <fullName evidence="3">SWIM-type domain-containing protein</fullName>
    </recommendedName>
</protein>
<dbReference type="Proteomes" id="UP000226431">
    <property type="component" value="Unassembled WGS sequence"/>
</dbReference>
<keyword evidence="2" id="KW-1185">Reference proteome</keyword>
<organism evidence="1 2">
    <name type="scientific">Ophiocordyceps camponoti-rufipedis</name>
    <dbReference type="NCBI Taxonomy" id="2004952"/>
    <lineage>
        <taxon>Eukaryota</taxon>
        <taxon>Fungi</taxon>
        <taxon>Dikarya</taxon>
        <taxon>Ascomycota</taxon>
        <taxon>Pezizomycotina</taxon>
        <taxon>Sordariomycetes</taxon>
        <taxon>Hypocreomycetidae</taxon>
        <taxon>Hypocreales</taxon>
        <taxon>Ophiocordycipitaceae</taxon>
        <taxon>Ophiocordyceps</taxon>
    </lineage>
</organism>
<name>A0A2C5YW04_9HYPO</name>
<accession>A0A2C5YW04</accession>
<evidence type="ECO:0000313" key="1">
    <source>
        <dbReference type="EMBL" id="PHH71926.1"/>
    </source>
</evidence>
<sequence>MQHRDNQRQFLTDLIALARSSATRTAQSHEHFEAAVMTLHILFPTLVLPALDLLDRSFVARARMIDDFDQDADTGPDFRDDCAIDQQAHPALYYVHCLASSPKKRRGRVQACLLAPHLVHINAWSCSCTKFAVESFDGHVLPVKNRRPSPAQSFGGMMPLSSLPLLATAAEAGSGQKLPAIGGAYVTAPYRVEQNLPCCEHLLACVLAEAWPDLLKNEAVDRDITSLEMAAVASSN</sequence>
<proteinExistence type="predicted"/>
<dbReference type="OrthoDB" id="74545at2759"/>
<evidence type="ECO:0008006" key="3">
    <source>
        <dbReference type="Google" id="ProtNLM"/>
    </source>
</evidence>
<dbReference type="EMBL" id="NJES01000464">
    <property type="protein sequence ID" value="PHH71926.1"/>
    <property type="molecule type" value="Genomic_DNA"/>
</dbReference>
<gene>
    <name evidence="1" type="ORF">CDD80_4894</name>
</gene>
<dbReference type="STRING" id="2004952.A0A2C5YW04"/>
<comment type="caution">
    <text evidence="1">The sequence shown here is derived from an EMBL/GenBank/DDBJ whole genome shotgun (WGS) entry which is preliminary data.</text>
</comment>